<keyword evidence="2" id="KW-1185">Reference proteome</keyword>
<comment type="caution">
    <text evidence="1">The sequence shown here is derived from an EMBL/GenBank/DDBJ whole genome shotgun (WGS) entry which is preliminary data.</text>
</comment>
<proteinExistence type="predicted"/>
<dbReference type="Proteomes" id="UP000194236">
    <property type="component" value="Unassembled WGS sequence"/>
</dbReference>
<evidence type="ECO:0000313" key="2">
    <source>
        <dbReference type="Proteomes" id="UP000194236"/>
    </source>
</evidence>
<gene>
    <name evidence="1" type="ORF">BLA29_009100</name>
</gene>
<reference evidence="1 2" key="1">
    <citation type="submission" date="2017-03" db="EMBL/GenBank/DDBJ databases">
        <title>Genome Survey of Euroglyphus maynei.</title>
        <authorList>
            <person name="Arlian L.G."/>
            <person name="Morgan M.S."/>
            <person name="Rider S.D."/>
        </authorList>
    </citation>
    <scope>NUCLEOTIDE SEQUENCE [LARGE SCALE GENOMIC DNA]</scope>
    <source>
        <strain evidence="1">Arlian Lab</strain>
        <tissue evidence="1">Whole body</tissue>
    </source>
</reference>
<sequence length="65" mass="7773">MREGTAKLLAACKHMNQSLEAAKSLLTSDIRLAEFRNELQKRKHHFQKLNQYSKLKHQFQTFEYH</sequence>
<protein>
    <submittedName>
        <fullName evidence="1">Uncharacterized protein</fullName>
    </submittedName>
</protein>
<accession>A0A1Y3BHL1</accession>
<dbReference type="AlphaFoldDB" id="A0A1Y3BHL1"/>
<name>A0A1Y3BHL1_EURMA</name>
<organism evidence="1 2">
    <name type="scientific">Euroglyphus maynei</name>
    <name type="common">Mayne's house dust mite</name>
    <dbReference type="NCBI Taxonomy" id="6958"/>
    <lineage>
        <taxon>Eukaryota</taxon>
        <taxon>Metazoa</taxon>
        <taxon>Ecdysozoa</taxon>
        <taxon>Arthropoda</taxon>
        <taxon>Chelicerata</taxon>
        <taxon>Arachnida</taxon>
        <taxon>Acari</taxon>
        <taxon>Acariformes</taxon>
        <taxon>Sarcoptiformes</taxon>
        <taxon>Astigmata</taxon>
        <taxon>Psoroptidia</taxon>
        <taxon>Analgoidea</taxon>
        <taxon>Pyroglyphidae</taxon>
        <taxon>Pyroglyphinae</taxon>
        <taxon>Euroglyphus</taxon>
    </lineage>
</organism>
<evidence type="ECO:0000313" key="1">
    <source>
        <dbReference type="EMBL" id="OTF79627.1"/>
    </source>
</evidence>
<dbReference type="EMBL" id="MUJZ01022116">
    <property type="protein sequence ID" value="OTF79627.1"/>
    <property type="molecule type" value="Genomic_DNA"/>
</dbReference>
<dbReference type="OrthoDB" id="5817051at2759"/>